<dbReference type="PROSITE" id="PS51176">
    <property type="entry name" value="PDH_ADH"/>
    <property type="match status" value="1"/>
</dbReference>
<dbReference type="AlphaFoldDB" id="A0A347WAR5"/>
<keyword evidence="5" id="KW-0028">Amino-acid biosynthesis</keyword>
<dbReference type="KEGG" id="ksc:CD178_01166"/>
<evidence type="ECO:0000256" key="6">
    <source>
        <dbReference type="ARBA" id="ARBA00023002"/>
    </source>
</evidence>
<dbReference type="GO" id="GO:0004665">
    <property type="term" value="F:prephenate dehydrogenase (NADP+) activity"/>
    <property type="evidence" value="ECO:0007669"/>
    <property type="project" value="InterPro"/>
</dbReference>
<dbReference type="Pfam" id="PF02153">
    <property type="entry name" value="PDH_N"/>
    <property type="match status" value="1"/>
</dbReference>
<dbReference type="Proteomes" id="UP000264120">
    <property type="component" value="Chromosome"/>
</dbReference>
<dbReference type="Gene3D" id="3.40.50.720">
    <property type="entry name" value="NAD(P)-binding Rossmann-like Domain"/>
    <property type="match status" value="1"/>
</dbReference>
<dbReference type="GO" id="GO:0006571">
    <property type="term" value="P:tyrosine biosynthetic process"/>
    <property type="evidence" value="ECO:0007669"/>
    <property type="project" value="UniProtKB-KW"/>
</dbReference>
<dbReference type="EC" id="1.3.1.12" evidence="3"/>
<dbReference type="SUPFAM" id="SSF51735">
    <property type="entry name" value="NAD(P)-binding Rossmann-fold domains"/>
    <property type="match status" value="1"/>
</dbReference>
<accession>A0A347WAR5</accession>
<evidence type="ECO:0000259" key="10">
    <source>
        <dbReference type="PROSITE" id="PS51176"/>
    </source>
</evidence>
<gene>
    <name evidence="11" type="ORF">CD178_01166</name>
</gene>
<keyword evidence="12" id="KW-1185">Reference proteome</keyword>
<evidence type="ECO:0000256" key="1">
    <source>
        <dbReference type="ARBA" id="ARBA00005067"/>
    </source>
</evidence>
<proteinExistence type="inferred from homology"/>
<evidence type="ECO:0000256" key="2">
    <source>
        <dbReference type="ARBA" id="ARBA00007964"/>
    </source>
</evidence>
<dbReference type="PANTHER" id="PTHR21363:SF0">
    <property type="entry name" value="PREPHENATE DEHYDROGENASE [NADP(+)]"/>
    <property type="match status" value="1"/>
</dbReference>
<dbReference type="Pfam" id="PF20463">
    <property type="entry name" value="PDH_C"/>
    <property type="match status" value="1"/>
</dbReference>
<evidence type="ECO:0000256" key="7">
    <source>
        <dbReference type="ARBA" id="ARBA00023027"/>
    </source>
</evidence>
<dbReference type="FunFam" id="3.40.50.720:FF:000208">
    <property type="entry name" value="Prephenate dehydrogenase"/>
    <property type="match status" value="1"/>
</dbReference>
<dbReference type="EMBL" id="CP023036">
    <property type="protein sequence ID" value="AXY21958.1"/>
    <property type="molecule type" value="Genomic_DNA"/>
</dbReference>
<dbReference type="InterPro" id="IPR003099">
    <property type="entry name" value="Prephen_DH"/>
</dbReference>
<evidence type="ECO:0000256" key="9">
    <source>
        <dbReference type="ARBA" id="ARBA00049260"/>
    </source>
</evidence>
<evidence type="ECO:0000256" key="8">
    <source>
        <dbReference type="ARBA" id="ARBA00023141"/>
    </source>
</evidence>
<dbReference type="Gene3D" id="1.10.3660.10">
    <property type="entry name" value="6-phosphogluconate dehydrogenase C-terminal like domain"/>
    <property type="match status" value="1"/>
</dbReference>
<comment type="pathway">
    <text evidence="1">Amino-acid biosynthesis; L-tyrosine biosynthesis; (4-hydroxyphenyl)pyruvate from prephenate (NAD(+) route): step 1/1.</text>
</comment>
<evidence type="ECO:0000256" key="5">
    <source>
        <dbReference type="ARBA" id="ARBA00022605"/>
    </source>
</evidence>
<dbReference type="InterPro" id="IPR046826">
    <property type="entry name" value="PDH_N"/>
</dbReference>
<dbReference type="OrthoDB" id="9802008at2"/>
<dbReference type="InterPro" id="IPR046825">
    <property type="entry name" value="PDH_C"/>
</dbReference>
<dbReference type="GO" id="GO:0070403">
    <property type="term" value="F:NAD+ binding"/>
    <property type="evidence" value="ECO:0007669"/>
    <property type="project" value="InterPro"/>
</dbReference>
<keyword evidence="6" id="KW-0560">Oxidoreductase</keyword>
<reference evidence="11 12" key="1">
    <citation type="submission" date="2017-08" db="EMBL/GenBank/DDBJ databases">
        <title>Complete genome sequence of Gluconacetobacter saccharivorans CV1 isolated from Fermented Vinegar.</title>
        <authorList>
            <person name="Kim S.-Y."/>
        </authorList>
    </citation>
    <scope>NUCLEOTIDE SEQUENCE [LARGE SCALE GENOMIC DNA]</scope>
    <source>
        <strain evidence="11 12">CV1</strain>
    </source>
</reference>
<dbReference type="PANTHER" id="PTHR21363">
    <property type="entry name" value="PREPHENATE DEHYDROGENASE"/>
    <property type="match status" value="1"/>
</dbReference>
<sequence>MTTDPTVPLFDTLTIIGPGLIGSSILRRALDDRRIARRLIACDISPEVRARVAELGIADGIEADPVAAARDADCVILCVPVGAIAMVAAQVMPVMKPGAILSEVGSVKKTVMDAMEPLLATCPDIAFVPAHPMAGTEFSGPDAGFATLFEDRWCLLTPPENTPASAIARITALWEMMGARVRSMTVEHHDRVCAIVSHLPHLLAFTICGTADDLADETRSEVLDFAASGFRDFTRIAASDPVMWRDIFLNNREALLDMLDRFVADAQAMGNAIRTGNEDVIVSRINRGRAIRRSLIENRQA</sequence>
<keyword evidence="8" id="KW-0057">Aromatic amino acid biosynthesis</keyword>
<dbReference type="InterPro" id="IPR050812">
    <property type="entry name" value="Preph/Arog_dehydrog"/>
</dbReference>
<evidence type="ECO:0000256" key="4">
    <source>
        <dbReference type="ARBA" id="ARBA00022498"/>
    </source>
</evidence>
<dbReference type="InterPro" id="IPR036291">
    <property type="entry name" value="NAD(P)-bd_dom_sf"/>
</dbReference>
<evidence type="ECO:0000313" key="11">
    <source>
        <dbReference type="EMBL" id="AXY21958.1"/>
    </source>
</evidence>
<keyword evidence="4" id="KW-0827">Tyrosine biosynthesis</keyword>
<organism evidence="11 12">
    <name type="scientific">Komagataeibacter saccharivorans</name>
    <dbReference type="NCBI Taxonomy" id="265959"/>
    <lineage>
        <taxon>Bacteria</taxon>
        <taxon>Pseudomonadati</taxon>
        <taxon>Pseudomonadota</taxon>
        <taxon>Alphaproteobacteria</taxon>
        <taxon>Acetobacterales</taxon>
        <taxon>Acetobacteraceae</taxon>
        <taxon>Komagataeibacter</taxon>
    </lineage>
</organism>
<dbReference type="RefSeq" id="WP_102324912.1">
    <property type="nucleotide sequence ID" value="NZ_CP023036.1"/>
</dbReference>
<dbReference type="SUPFAM" id="SSF48179">
    <property type="entry name" value="6-phosphogluconate dehydrogenase C-terminal domain-like"/>
    <property type="match status" value="1"/>
</dbReference>
<feature type="domain" description="Prephenate/arogenate dehydrogenase" evidence="10">
    <location>
        <begin position="11"/>
        <end position="301"/>
    </location>
</feature>
<dbReference type="FunFam" id="1.10.3660.10:FF:000003">
    <property type="entry name" value="Prephenate dehydrogenase"/>
    <property type="match status" value="1"/>
</dbReference>
<dbReference type="GO" id="GO:0008977">
    <property type="term" value="F:prephenate dehydrogenase (NAD+) activity"/>
    <property type="evidence" value="ECO:0007669"/>
    <property type="project" value="UniProtKB-EC"/>
</dbReference>
<comment type="similarity">
    <text evidence="2">Belongs to the prephenate/arogenate dehydrogenase family.</text>
</comment>
<keyword evidence="7" id="KW-0520">NAD</keyword>
<protein>
    <recommendedName>
        <fullName evidence="3">prephenate dehydrogenase</fullName>
        <ecNumber evidence="3">1.3.1.12</ecNumber>
    </recommendedName>
</protein>
<evidence type="ECO:0000256" key="3">
    <source>
        <dbReference type="ARBA" id="ARBA00012068"/>
    </source>
</evidence>
<dbReference type="InterPro" id="IPR008927">
    <property type="entry name" value="6-PGluconate_DH-like_C_sf"/>
</dbReference>
<evidence type="ECO:0000313" key="12">
    <source>
        <dbReference type="Proteomes" id="UP000264120"/>
    </source>
</evidence>
<name>A0A347WAR5_9PROT</name>
<comment type="catalytic activity">
    <reaction evidence="9">
        <text>prephenate + NAD(+) = 3-(4-hydroxyphenyl)pyruvate + CO2 + NADH</text>
        <dbReference type="Rhea" id="RHEA:13869"/>
        <dbReference type="ChEBI" id="CHEBI:16526"/>
        <dbReference type="ChEBI" id="CHEBI:29934"/>
        <dbReference type="ChEBI" id="CHEBI:36242"/>
        <dbReference type="ChEBI" id="CHEBI:57540"/>
        <dbReference type="ChEBI" id="CHEBI:57945"/>
        <dbReference type="EC" id="1.3.1.12"/>
    </reaction>
</comment>